<dbReference type="InterPro" id="IPR002763">
    <property type="entry name" value="DUF72"/>
</dbReference>
<accession>A0A2V1HNM3</accession>
<comment type="caution">
    <text evidence="1">The sequence shown here is derived from an EMBL/GenBank/DDBJ whole genome shotgun (WGS) entry which is preliminary data.</text>
</comment>
<dbReference type="EMBL" id="QEOP01000002">
    <property type="protein sequence ID" value="PVZ94233.1"/>
    <property type="molecule type" value="Genomic_DNA"/>
</dbReference>
<dbReference type="SUPFAM" id="SSF117396">
    <property type="entry name" value="TM1631-like"/>
    <property type="match status" value="1"/>
</dbReference>
<dbReference type="AlphaFoldDB" id="A0A2V1HNM3"/>
<evidence type="ECO:0000313" key="1">
    <source>
        <dbReference type="EMBL" id="PVZ94233.1"/>
    </source>
</evidence>
<dbReference type="RefSeq" id="WP_116756746.1">
    <property type="nucleotide sequence ID" value="NZ_JBHUEX010000001.1"/>
</dbReference>
<gene>
    <name evidence="1" type="ORF">DDQ50_10850</name>
</gene>
<organism evidence="1 2">
    <name type="scientific">Amnibacterium flavum</name>
    <dbReference type="NCBI Taxonomy" id="2173173"/>
    <lineage>
        <taxon>Bacteria</taxon>
        <taxon>Bacillati</taxon>
        <taxon>Actinomycetota</taxon>
        <taxon>Actinomycetes</taxon>
        <taxon>Micrococcales</taxon>
        <taxon>Microbacteriaceae</taxon>
        <taxon>Amnibacterium</taxon>
    </lineage>
</organism>
<dbReference type="InterPro" id="IPR036520">
    <property type="entry name" value="UPF0759_sf"/>
</dbReference>
<dbReference type="PANTHER" id="PTHR30348">
    <property type="entry name" value="UNCHARACTERIZED PROTEIN YECE"/>
    <property type="match status" value="1"/>
</dbReference>
<proteinExistence type="predicted"/>
<reference evidence="1 2" key="1">
    <citation type="submission" date="2018-05" db="EMBL/GenBank/DDBJ databases">
        <title>Amnibacterium sp. M8JJ-5, whole genome shotgun sequence.</title>
        <authorList>
            <person name="Tuo L."/>
        </authorList>
    </citation>
    <scope>NUCLEOTIDE SEQUENCE [LARGE SCALE GENOMIC DNA]</scope>
    <source>
        <strain evidence="1 2">M8JJ-5</strain>
    </source>
</reference>
<dbReference type="PANTHER" id="PTHR30348:SF4">
    <property type="entry name" value="DUF72 DOMAIN-CONTAINING PROTEIN"/>
    <property type="match status" value="1"/>
</dbReference>
<keyword evidence="2" id="KW-1185">Reference proteome</keyword>
<dbReference type="Pfam" id="PF01904">
    <property type="entry name" value="DUF72"/>
    <property type="match status" value="1"/>
</dbReference>
<dbReference type="Gene3D" id="3.20.20.410">
    <property type="entry name" value="Protein of unknown function UPF0759"/>
    <property type="match status" value="1"/>
</dbReference>
<name>A0A2V1HNM3_9MICO</name>
<dbReference type="OrthoDB" id="9780310at2"/>
<dbReference type="Proteomes" id="UP000244893">
    <property type="component" value="Unassembled WGS sequence"/>
</dbReference>
<sequence>MSARSRIGISGWRYASWRGDFYPTGLVHRRELEYAAERFDSVEINGTFYSLQRPSSFEQWAEQTPSGFVFGVKGGRYLTHMLRMRNVEAALGNFFGSGVLALGDRLGPVVWQLPARAVFEPEVLDGFLGRLPRTTGAASDLALRHDAKLKHDPVLAMDPGIPIRHALEVRNAGFAEPGSLDILRRHGVALVRSDGAGQWPLLRHDTADFAYVRLHGADELYASGYTDAQSEAWADEVAGLVTGVGDGVERDVYVYFDNDARGRAPWDAEALQARLAARGVGDG</sequence>
<protein>
    <submittedName>
        <fullName evidence="1">DUF72 domain-containing protein</fullName>
    </submittedName>
</protein>
<evidence type="ECO:0000313" key="2">
    <source>
        <dbReference type="Proteomes" id="UP000244893"/>
    </source>
</evidence>